<feature type="transmembrane region" description="Helical" evidence="9">
    <location>
        <begin position="38"/>
        <end position="58"/>
    </location>
</feature>
<sequence>MLASASVAVGLVVLGLKYWAAHITGSVALLSDALESIVNVVAALAALVAVSLAARPANDIMPYGYHKAEYISAVIEGAFILVAALLIFHQAWQGFFDPQPIDTPFMGILINIVATVLNGAWCFILIRTGRAMRSPAIEADGIHLMTDVISSVGVVVGLLLVVWTGWNQLDAIIAALVGINVLWSGSVLMFKSVGGLMDVAVPTDELAQIRETIQNSADGALEAHDVRTRQAGQMTFIDFHLVVPGEMSVDEAHAICDRIEAALKIERPGSAITIHVEPEHKAKHSGVLVL</sequence>
<keyword evidence="4" id="KW-1003">Cell membrane</keyword>
<dbReference type="GO" id="GO:0015093">
    <property type="term" value="F:ferrous iron transmembrane transporter activity"/>
    <property type="evidence" value="ECO:0007669"/>
    <property type="project" value="TreeGrafter"/>
</dbReference>
<evidence type="ECO:0000256" key="2">
    <source>
        <dbReference type="ARBA" id="ARBA00008114"/>
    </source>
</evidence>
<dbReference type="AlphaFoldDB" id="A0A916VVK3"/>
<evidence type="ECO:0000256" key="8">
    <source>
        <dbReference type="ARBA" id="ARBA00068882"/>
    </source>
</evidence>
<dbReference type="InterPro" id="IPR027469">
    <property type="entry name" value="Cation_efflux_TMD_sf"/>
</dbReference>
<dbReference type="Pfam" id="PF01545">
    <property type="entry name" value="Cation_efflux"/>
    <property type="match status" value="1"/>
</dbReference>
<keyword evidence="3" id="KW-0813">Transport</keyword>
<feature type="domain" description="Cation efflux protein cytoplasmic" evidence="11">
    <location>
        <begin position="202"/>
        <end position="279"/>
    </location>
</feature>
<dbReference type="NCBIfam" id="TIGR01297">
    <property type="entry name" value="CDF"/>
    <property type="match status" value="1"/>
</dbReference>
<feature type="domain" description="Cation efflux protein transmembrane" evidence="10">
    <location>
        <begin position="5"/>
        <end position="197"/>
    </location>
</feature>
<dbReference type="Gene3D" id="3.30.70.1350">
    <property type="entry name" value="Cation efflux protein, cytoplasmic domain"/>
    <property type="match status" value="1"/>
</dbReference>
<evidence type="ECO:0000259" key="11">
    <source>
        <dbReference type="Pfam" id="PF16916"/>
    </source>
</evidence>
<dbReference type="InterPro" id="IPR050291">
    <property type="entry name" value="CDF_Transporter"/>
</dbReference>
<evidence type="ECO:0000256" key="9">
    <source>
        <dbReference type="SAM" id="Phobius"/>
    </source>
</evidence>
<evidence type="ECO:0000256" key="6">
    <source>
        <dbReference type="ARBA" id="ARBA00022989"/>
    </source>
</evidence>
<keyword evidence="13" id="KW-1185">Reference proteome</keyword>
<feature type="transmembrane region" description="Helical" evidence="9">
    <location>
        <begin position="70"/>
        <end position="92"/>
    </location>
</feature>
<comment type="caution">
    <text evidence="12">The sequence shown here is derived from an EMBL/GenBank/DDBJ whole genome shotgun (WGS) entry which is preliminary data.</text>
</comment>
<dbReference type="GO" id="GO:0006882">
    <property type="term" value="P:intracellular zinc ion homeostasis"/>
    <property type="evidence" value="ECO:0007669"/>
    <property type="project" value="TreeGrafter"/>
</dbReference>
<evidence type="ECO:0000256" key="5">
    <source>
        <dbReference type="ARBA" id="ARBA00022692"/>
    </source>
</evidence>
<evidence type="ECO:0000259" key="10">
    <source>
        <dbReference type="Pfam" id="PF01545"/>
    </source>
</evidence>
<dbReference type="GO" id="GO:0015341">
    <property type="term" value="F:zinc efflux antiporter activity"/>
    <property type="evidence" value="ECO:0007669"/>
    <property type="project" value="TreeGrafter"/>
</dbReference>
<dbReference type="Pfam" id="PF16916">
    <property type="entry name" value="ZT_dimer"/>
    <property type="match status" value="1"/>
</dbReference>
<dbReference type="InterPro" id="IPR036837">
    <property type="entry name" value="Cation_efflux_CTD_sf"/>
</dbReference>
<keyword evidence="5 9" id="KW-0812">Transmembrane</keyword>
<feature type="transmembrane region" description="Helical" evidence="9">
    <location>
        <begin position="104"/>
        <end position="126"/>
    </location>
</feature>
<organism evidence="12 13">
    <name type="scientific">Pelagibacterium lentulum</name>
    <dbReference type="NCBI Taxonomy" id="2029865"/>
    <lineage>
        <taxon>Bacteria</taxon>
        <taxon>Pseudomonadati</taxon>
        <taxon>Pseudomonadota</taxon>
        <taxon>Alphaproteobacteria</taxon>
        <taxon>Hyphomicrobiales</taxon>
        <taxon>Devosiaceae</taxon>
        <taxon>Pelagibacterium</taxon>
    </lineage>
</organism>
<keyword evidence="7 9" id="KW-0472">Membrane</keyword>
<dbReference type="GO" id="GO:0005886">
    <property type="term" value="C:plasma membrane"/>
    <property type="evidence" value="ECO:0007669"/>
    <property type="project" value="UniProtKB-SubCell"/>
</dbReference>
<evidence type="ECO:0000256" key="4">
    <source>
        <dbReference type="ARBA" id="ARBA00022475"/>
    </source>
</evidence>
<gene>
    <name evidence="12" type="ORF">GCM10011499_09710</name>
</gene>
<dbReference type="Gene3D" id="1.20.1510.10">
    <property type="entry name" value="Cation efflux protein transmembrane domain"/>
    <property type="match status" value="1"/>
</dbReference>
<evidence type="ECO:0000256" key="3">
    <source>
        <dbReference type="ARBA" id="ARBA00022448"/>
    </source>
</evidence>
<dbReference type="Proteomes" id="UP000596977">
    <property type="component" value="Unassembled WGS sequence"/>
</dbReference>
<evidence type="ECO:0000256" key="7">
    <source>
        <dbReference type="ARBA" id="ARBA00023136"/>
    </source>
</evidence>
<feature type="transmembrane region" description="Helical" evidence="9">
    <location>
        <begin position="147"/>
        <end position="166"/>
    </location>
</feature>
<dbReference type="FunFam" id="3.30.70.1350:FF:000002">
    <property type="entry name" value="Ferrous-iron efflux pump FieF"/>
    <property type="match status" value="1"/>
</dbReference>
<keyword evidence="6 9" id="KW-1133">Transmembrane helix</keyword>
<dbReference type="InterPro" id="IPR027470">
    <property type="entry name" value="Cation_efflux_CTD"/>
</dbReference>
<evidence type="ECO:0000256" key="1">
    <source>
        <dbReference type="ARBA" id="ARBA00004651"/>
    </source>
</evidence>
<protein>
    <recommendedName>
        <fullName evidence="8">Protein p34</fullName>
    </recommendedName>
</protein>
<accession>A0A916VVK3</accession>
<reference evidence="12 13" key="1">
    <citation type="journal article" date="2014" name="Int. J. Syst. Evol. Microbiol.">
        <title>Complete genome sequence of Corynebacterium casei LMG S-19264T (=DSM 44701T), isolated from a smear-ripened cheese.</title>
        <authorList>
            <consortium name="US DOE Joint Genome Institute (JGI-PGF)"/>
            <person name="Walter F."/>
            <person name="Albersmeier A."/>
            <person name="Kalinowski J."/>
            <person name="Ruckert C."/>
        </authorList>
    </citation>
    <scope>NUCLEOTIDE SEQUENCE [LARGE SCALE GENOMIC DNA]</scope>
    <source>
        <strain evidence="12 13">CGMCC 1.15896</strain>
    </source>
</reference>
<dbReference type="InterPro" id="IPR058533">
    <property type="entry name" value="Cation_efflux_TM"/>
</dbReference>
<dbReference type="GO" id="GO:0015086">
    <property type="term" value="F:cadmium ion transmembrane transporter activity"/>
    <property type="evidence" value="ECO:0007669"/>
    <property type="project" value="TreeGrafter"/>
</dbReference>
<feature type="transmembrane region" description="Helical" evidence="9">
    <location>
        <begin position="172"/>
        <end position="190"/>
    </location>
</feature>
<dbReference type="InterPro" id="IPR002524">
    <property type="entry name" value="Cation_efflux"/>
</dbReference>
<dbReference type="EMBL" id="BMKB01000001">
    <property type="protein sequence ID" value="GGA42084.1"/>
    <property type="molecule type" value="Genomic_DNA"/>
</dbReference>
<name>A0A916VVK3_9HYPH</name>
<dbReference type="PANTHER" id="PTHR43840:SF15">
    <property type="entry name" value="MITOCHONDRIAL METAL TRANSPORTER 1-RELATED"/>
    <property type="match status" value="1"/>
</dbReference>
<dbReference type="PANTHER" id="PTHR43840">
    <property type="entry name" value="MITOCHONDRIAL METAL TRANSPORTER 1-RELATED"/>
    <property type="match status" value="1"/>
</dbReference>
<evidence type="ECO:0000313" key="13">
    <source>
        <dbReference type="Proteomes" id="UP000596977"/>
    </source>
</evidence>
<proteinExistence type="inferred from homology"/>
<comment type="similarity">
    <text evidence="2">Belongs to the cation diffusion facilitator (CDF) transporter (TC 2.A.4) family.</text>
</comment>
<evidence type="ECO:0000313" key="12">
    <source>
        <dbReference type="EMBL" id="GGA42084.1"/>
    </source>
</evidence>
<comment type="subcellular location">
    <subcellularLocation>
        <location evidence="1">Cell membrane</location>
        <topology evidence="1">Multi-pass membrane protein</topology>
    </subcellularLocation>
</comment>
<dbReference type="SUPFAM" id="SSF161111">
    <property type="entry name" value="Cation efflux protein transmembrane domain-like"/>
    <property type="match status" value="1"/>
</dbReference>
<dbReference type="SUPFAM" id="SSF160240">
    <property type="entry name" value="Cation efflux protein cytoplasmic domain-like"/>
    <property type="match status" value="1"/>
</dbReference>